<dbReference type="Proteomes" id="UP000478746">
    <property type="component" value="Unassembled WGS sequence"/>
</dbReference>
<comment type="caution">
    <text evidence="12">The sequence shown here is derived from an EMBL/GenBank/DDBJ whole genome shotgun (WGS) entry which is preliminary data.</text>
</comment>
<accession>E5Y035</accession>
<organism evidence="12 34">
    <name type="scientific">Bifidobacterium longum</name>
    <dbReference type="NCBI Taxonomy" id="216816"/>
    <lineage>
        <taxon>Bacteria</taxon>
        <taxon>Bacillati</taxon>
        <taxon>Actinomycetota</taxon>
        <taxon>Actinomycetes</taxon>
        <taxon>Bifidobacteriales</taxon>
        <taxon>Bifidobacteriaceae</taxon>
        <taxon>Bifidobacterium</taxon>
    </lineage>
</organism>
<dbReference type="EMBL" id="QSAR01000013">
    <property type="protein sequence ID" value="RGW63395.1"/>
    <property type="molecule type" value="Genomic_DNA"/>
</dbReference>
<reference evidence="15 19" key="2">
    <citation type="submission" date="2017-12" db="EMBL/GenBank/DDBJ databases">
        <title>Bifidobacterium longum APC/DPC strains.</title>
        <authorList>
            <person name="Arboleya S."/>
        </authorList>
    </citation>
    <scope>NUCLEOTIDE SEQUENCE [LARGE SCALE GENOMIC DNA]</scope>
    <source>
        <strain evidence="15 19">APC1503</strain>
    </source>
</reference>
<dbReference type="EMBL" id="WXEF01000004">
    <property type="protein sequence ID" value="MZR88263.1"/>
    <property type="molecule type" value="Genomic_DNA"/>
</dbReference>
<dbReference type="Proteomes" id="UP000265775">
    <property type="component" value="Unassembled WGS sequence"/>
</dbReference>
<dbReference type="EMBL" id="WDRC01000005">
    <property type="protein sequence ID" value="KAB7360127.1"/>
    <property type="molecule type" value="Genomic_DNA"/>
</dbReference>
<dbReference type="GeneID" id="69577360"/>
<reference evidence="23 24" key="4">
    <citation type="journal article" date="2019" name="Nat. Med.">
        <title>A library of human gut bacterial isolates paired with longitudinal multiomics data enables mechanistic microbiome research.</title>
        <authorList>
            <person name="Poyet M."/>
            <person name="Groussin M."/>
            <person name="Gibbons S.M."/>
            <person name="Avila-Pacheco J."/>
            <person name="Jiang X."/>
            <person name="Kearney S.M."/>
            <person name="Perrotta A.R."/>
            <person name="Berdy B."/>
            <person name="Zhao S."/>
            <person name="Lieberman T.D."/>
            <person name="Swanson P.K."/>
            <person name="Smith M."/>
            <person name="Roesemann S."/>
            <person name="Alexander J.E."/>
            <person name="Rich S.A."/>
            <person name="Livny J."/>
            <person name="Vlamakis H."/>
            <person name="Clish C."/>
            <person name="Bullock K."/>
            <person name="Deik A."/>
            <person name="Scott J."/>
            <person name="Pierce K.A."/>
            <person name="Xavier R.J."/>
            <person name="Alm E.J."/>
        </authorList>
    </citation>
    <scope>NUCLEOTIDE SEQUENCE [LARGE SCALE GENOMIC DNA]</scope>
    <source>
        <strain evidence="6 26">BIOML-A118</strain>
        <strain evidence="5 28">BIOML-A166</strain>
        <strain evidence="4 24">BIOML-A201</strain>
        <strain evidence="2 32">BIOML-A283</strain>
        <strain evidence="3 33">BIOML-A284</strain>
        <strain evidence="1 31">BIOML-A320</strain>
        <strain evidence="10 30">BIOML-A37</strain>
        <strain evidence="13 29">BIOML-A395</strain>
        <strain evidence="14">BIOML-A409</strain>
        <strain evidence="9 27">BIOML-A55</strain>
        <strain evidence="8 23">BIOML-A65</strain>
        <strain evidence="7 25">BIOML-A75</strain>
    </source>
</reference>
<reference evidence="21 22" key="3">
    <citation type="submission" date="2018-08" db="EMBL/GenBank/DDBJ databases">
        <title>A genome reference for cultivated species of the human gut microbiota.</title>
        <authorList>
            <person name="Zou Y."/>
            <person name="Xue W."/>
            <person name="Luo G."/>
        </authorList>
    </citation>
    <scope>NUCLEOTIDE SEQUENCE [LARGE SCALE GENOMIC DNA]</scope>
    <source>
        <strain evidence="18 22">AF11-12</strain>
        <strain evidence="17 21">TF06-45A</strain>
    </source>
</reference>
<evidence type="ECO:0000313" key="28">
    <source>
        <dbReference type="Proteomes" id="UP000461165"/>
    </source>
</evidence>
<dbReference type="Proteomes" id="UP000481350">
    <property type="component" value="Unassembled WGS sequence"/>
</dbReference>
<dbReference type="EMBL" id="WDTJ01000007">
    <property type="protein sequence ID" value="KAB7235520.1"/>
    <property type="molecule type" value="Genomic_DNA"/>
</dbReference>
<evidence type="ECO:0000313" key="12">
    <source>
        <dbReference type="EMBL" id="MDW7545697.1"/>
    </source>
</evidence>
<dbReference type="EMBL" id="WDZP01000006">
    <property type="protein sequence ID" value="KAB6919225.1"/>
    <property type="molecule type" value="Genomic_DNA"/>
</dbReference>
<evidence type="ECO:0000313" key="3">
    <source>
        <dbReference type="EMBL" id="KAB6919225.1"/>
    </source>
</evidence>
<evidence type="ECO:0000313" key="24">
    <source>
        <dbReference type="Proteomes" id="UP000432196"/>
    </source>
</evidence>
<evidence type="ECO:0000313" key="8">
    <source>
        <dbReference type="EMBL" id="KAB7339142.1"/>
    </source>
</evidence>
<dbReference type="Proteomes" id="UP000460881">
    <property type="component" value="Unassembled WGS sequence"/>
</dbReference>
<evidence type="ECO:0000313" key="16">
    <source>
        <dbReference type="EMBL" id="RDX05388.1"/>
    </source>
</evidence>
<evidence type="ECO:0000313" key="32">
    <source>
        <dbReference type="Proteomes" id="UP000481350"/>
    </source>
</evidence>
<dbReference type="Proteomes" id="UP000468842">
    <property type="component" value="Unassembled WGS sequence"/>
</dbReference>
<accession>A0A0A1GQW7</accession>
<evidence type="ECO:0000313" key="33">
    <source>
        <dbReference type="Proteomes" id="UP000491334"/>
    </source>
</evidence>
<evidence type="ECO:0000313" key="30">
    <source>
        <dbReference type="Proteomes" id="UP000468842"/>
    </source>
</evidence>
<dbReference type="Proteomes" id="UP000491334">
    <property type="component" value="Unassembled WGS sequence"/>
</dbReference>
<evidence type="ECO:0000313" key="18">
    <source>
        <dbReference type="EMBL" id="RGW63395.1"/>
    </source>
</evidence>
<evidence type="ECO:0000313" key="20">
    <source>
        <dbReference type="Proteomes" id="UP000257074"/>
    </source>
</evidence>
<dbReference type="EMBL" id="QSRZ01000002">
    <property type="protein sequence ID" value="RGL51899.1"/>
    <property type="molecule type" value="Genomic_DNA"/>
</dbReference>
<dbReference type="EMBL" id="WDRM01000005">
    <property type="protein sequence ID" value="KAB7339142.1"/>
    <property type="molecule type" value="Genomic_DNA"/>
</dbReference>
<evidence type="ECO:0000313" key="1">
    <source>
        <dbReference type="EMBL" id="KAB6838097.1"/>
    </source>
</evidence>
<dbReference type="EMBL" id="NJNR01000061">
    <property type="protein sequence ID" value="RDX05388.1"/>
    <property type="molecule type" value="Genomic_DNA"/>
</dbReference>
<evidence type="ECO:0000313" key="25">
    <source>
        <dbReference type="Proteomes" id="UP000451234"/>
    </source>
</evidence>
<dbReference type="Proteomes" id="UP000460333">
    <property type="component" value="Unassembled WGS sequence"/>
</dbReference>
<dbReference type="Proteomes" id="UP000261288">
    <property type="component" value="Unassembled WGS sequence"/>
</dbReference>
<dbReference type="EMBL" id="WDVF01000009">
    <property type="protein sequence ID" value="KAB7135503.1"/>
    <property type="molecule type" value="Genomic_DNA"/>
</dbReference>
<proteinExistence type="predicted"/>
<evidence type="ECO:0000313" key="34">
    <source>
        <dbReference type="Proteomes" id="UP001272183"/>
    </source>
</evidence>
<evidence type="ECO:0000313" key="6">
    <source>
        <dbReference type="EMBL" id="KAB7235520.1"/>
    </source>
</evidence>
<dbReference type="Proteomes" id="UP000257074">
    <property type="component" value="Unassembled WGS sequence"/>
</dbReference>
<dbReference type="EMBL" id="WEAY01000009">
    <property type="protein sequence ID" value="KAB6838097.1"/>
    <property type="molecule type" value="Genomic_DNA"/>
</dbReference>
<dbReference type="Proteomes" id="UP000451234">
    <property type="component" value="Unassembled WGS sequence"/>
</dbReference>
<evidence type="ECO:0000313" key="22">
    <source>
        <dbReference type="Proteomes" id="UP000265775"/>
    </source>
</evidence>
<dbReference type="Proteomes" id="UP000432196">
    <property type="component" value="Unassembled WGS sequence"/>
</dbReference>
<evidence type="ECO:0000313" key="11">
    <source>
        <dbReference type="EMBL" id="MBV3439357.1"/>
    </source>
</evidence>
<dbReference type="EMBL" id="PJDT01000004">
    <property type="protein sequence ID" value="PKC91123.1"/>
    <property type="molecule type" value="Genomic_DNA"/>
</dbReference>
<name>A0A0A1GQW7_BIFLN</name>
<sequence>MQAGFDMDLYLDWRRDGHPNGYNLLLRNTDTPMEHEGDSSYFNADSGASIASFLTEYLPDELSSDADVLLSLGEPAVSGGQLTLSPQSFVVFG</sequence>
<dbReference type="Proteomes" id="UP000461165">
    <property type="component" value="Unassembled WGS sequence"/>
</dbReference>
<dbReference type="EMBL" id="JAHOFX010000023">
    <property type="protein sequence ID" value="MBV3439357.1"/>
    <property type="molecule type" value="Genomic_DNA"/>
</dbReference>
<evidence type="ECO:0000313" key="27">
    <source>
        <dbReference type="Proteomes" id="UP000460881"/>
    </source>
</evidence>
<dbReference type="Proteomes" id="UP001195937">
    <property type="component" value="Unassembled WGS sequence"/>
</dbReference>
<gene>
    <name evidence="15" type="ORF">APC1503_0121</name>
    <name evidence="16" type="ORF">CE169_09355</name>
    <name evidence="18" type="ORF">DWV59_09890</name>
    <name evidence="17" type="ORF">DXC63_02025</name>
    <name evidence="10" type="ORF">GBB40_04695</name>
    <name evidence="9" type="ORF">GBB63_02780</name>
    <name evidence="7" type="ORF">GBB65_06500</name>
    <name evidence="8" type="ORF">GBB73_03130</name>
    <name evidence="6" type="ORF">GBC43_06340</name>
    <name evidence="5" type="ORF">GBC97_05935</name>
    <name evidence="4" type="ORF">GBI83_04795</name>
    <name evidence="2" type="ORF">GBJ98_04760</name>
    <name evidence="3" type="ORF">GBK06_04115</name>
    <name evidence="1" type="ORF">GBK08_05890</name>
    <name evidence="13" type="ORF">GT999_02850</name>
    <name evidence="14" type="ORF">GUA24_03590</name>
    <name evidence="11" type="ORF">KSW34_10305</name>
    <name evidence="12" type="ORF">SCX10_02440</name>
</gene>
<evidence type="ECO:0000313" key="4">
    <source>
        <dbReference type="EMBL" id="KAB7073321.1"/>
    </source>
</evidence>
<evidence type="ECO:0000313" key="19">
    <source>
        <dbReference type="Proteomes" id="UP000232654"/>
    </source>
</evidence>
<evidence type="ECO:0000313" key="29">
    <source>
        <dbReference type="Proteomes" id="UP000466472"/>
    </source>
</evidence>
<dbReference type="Proteomes" id="UP000466472">
    <property type="component" value="Unassembled WGS sequence"/>
</dbReference>
<dbReference type="Proteomes" id="UP000232654">
    <property type="component" value="Unassembled WGS sequence"/>
</dbReference>
<dbReference type="EMBL" id="WDZO01000007">
    <property type="protein sequence ID" value="KAB6913347.1"/>
    <property type="molecule type" value="Genomic_DNA"/>
</dbReference>
<evidence type="ECO:0000313" key="9">
    <source>
        <dbReference type="EMBL" id="KAB7360127.1"/>
    </source>
</evidence>
<evidence type="ECO:0000313" key="21">
    <source>
        <dbReference type="Proteomes" id="UP000261288"/>
    </source>
</evidence>
<evidence type="ECO:0000313" key="7">
    <source>
        <dbReference type="EMBL" id="KAB7322782.1"/>
    </source>
</evidence>
<evidence type="ECO:0000313" key="13">
    <source>
        <dbReference type="EMBL" id="MZR88263.1"/>
    </source>
</evidence>
<dbReference type="AlphaFoldDB" id="A0A0A1GQW7"/>
<dbReference type="Proteomes" id="UP001272183">
    <property type="component" value="Unassembled WGS sequence"/>
</dbReference>
<evidence type="ECO:0000313" key="31">
    <source>
        <dbReference type="Proteomes" id="UP000478746"/>
    </source>
</evidence>
<protein>
    <submittedName>
        <fullName evidence="15">Alpha-glucosidase</fullName>
    </submittedName>
</protein>
<evidence type="ECO:0000313" key="23">
    <source>
        <dbReference type="Proteomes" id="UP000430971"/>
    </source>
</evidence>
<evidence type="ECO:0000313" key="14">
    <source>
        <dbReference type="EMBL" id="MZU08122.1"/>
    </source>
</evidence>
<reference evidence="16 20" key="1">
    <citation type="journal article" date="2017" name="Anaerobe">
        <title>Quantification, isolation and characterization of Bifidobacterium from the vaginal microbiomes of reproductive aged women.</title>
        <authorList>
            <person name="Freitas A.C."/>
            <person name="Hill J.E."/>
        </authorList>
    </citation>
    <scope>NUCLEOTIDE SEQUENCE [LARGE SCALE GENOMIC DNA]</scope>
    <source>
        <strain evidence="16 20">N6D05</strain>
    </source>
</reference>
<dbReference type="EMBL" id="WDRV01000006">
    <property type="protein sequence ID" value="KAB7322782.1"/>
    <property type="molecule type" value="Genomic_DNA"/>
</dbReference>
<dbReference type="Proteomes" id="UP000638311">
    <property type="component" value="Unassembled WGS sequence"/>
</dbReference>
<dbReference type="Proteomes" id="UP000430971">
    <property type="component" value="Unassembled WGS sequence"/>
</dbReference>
<evidence type="ECO:0000313" key="2">
    <source>
        <dbReference type="EMBL" id="KAB6913347.1"/>
    </source>
</evidence>
<dbReference type="RefSeq" id="WP_007055544.1">
    <property type="nucleotide sequence ID" value="NZ_AP014658.1"/>
</dbReference>
<evidence type="ECO:0000313" key="15">
    <source>
        <dbReference type="EMBL" id="PKC91123.1"/>
    </source>
</evidence>
<dbReference type="EMBL" id="JAWUDL010000003">
    <property type="protein sequence ID" value="MDW7545697.1"/>
    <property type="molecule type" value="Genomic_DNA"/>
</dbReference>
<evidence type="ECO:0000313" key="17">
    <source>
        <dbReference type="EMBL" id="RGL51899.1"/>
    </source>
</evidence>
<evidence type="ECO:0000313" key="26">
    <source>
        <dbReference type="Proteomes" id="UP000460333"/>
    </source>
</evidence>
<dbReference type="EMBL" id="WDWL01000005">
    <property type="protein sequence ID" value="KAB7073321.1"/>
    <property type="molecule type" value="Genomic_DNA"/>
</dbReference>
<dbReference type="EMBL" id="WXDR01000004">
    <property type="protein sequence ID" value="MZU08122.1"/>
    <property type="molecule type" value="Genomic_DNA"/>
</dbReference>
<reference evidence="12" key="6">
    <citation type="submission" date="2023-10" db="EMBL/GenBank/DDBJ databases">
        <title>Supernatant from a Refined Defined Microbial Community Protects Mice from Clostridioides difficile Infection.</title>
        <authorList>
            <person name="Douchant K."/>
            <person name="He S.-M."/>
            <person name="Noordhof C."/>
            <person name="Greenlaw J."/>
            <person name="Schroeter K."/>
            <person name="Vancuren S.J."/>
            <person name="Sjaarda C."/>
            <person name="Allen-Vercoe E."/>
            <person name="Gloor G.B."/>
            <person name="Vanner S.J."/>
            <person name="Petrof E.O."/>
            <person name="Sheth P.M."/>
            <person name="Guzman M."/>
        </authorList>
    </citation>
    <scope>NUCLEOTIDE SEQUENCE</scope>
    <source>
        <strain evidence="12">16-6-I_4_FM</strain>
    </source>
</reference>
<dbReference type="EMBL" id="WDQK01000007">
    <property type="protein sequence ID" value="KAB7395624.1"/>
    <property type="molecule type" value="Genomic_DNA"/>
</dbReference>
<evidence type="ECO:0000313" key="5">
    <source>
        <dbReference type="EMBL" id="KAB7135503.1"/>
    </source>
</evidence>
<evidence type="ECO:0000313" key="10">
    <source>
        <dbReference type="EMBL" id="KAB7395624.1"/>
    </source>
</evidence>
<reference evidence="11" key="5">
    <citation type="submission" date="2021-06" db="EMBL/GenBank/DDBJ databases">
        <title>Collection of gut derived symbiotic bacterial strains cultured from healthy donors.</title>
        <authorList>
            <person name="Lin H."/>
            <person name="Littmann E."/>
            <person name="Pamer E.G."/>
        </authorList>
    </citation>
    <scope>NUCLEOTIDE SEQUENCE</scope>
    <source>
        <strain evidence="11">MSK.19.9</strain>
    </source>
</reference>